<dbReference type="PANTHER" id="PTHR46093">
    <property type="entry name" value="ACYL-COA-BINDING DOMAIN-CONTAINING PROTEIN 5"/>
    <property type="match status" value="1"/>
</dbReference>
<protein>
    <recommendedName>
        <fullName evidence="8">Galactose oxidase</fullName>
    </recommendedName>
</protein>
<feature type="signal peptide" evidence="5">
    <location>
        <begin position="1"/>
        <end position="28"/>
    </location>
</feature>
<dbReference type="InterPro" id="IPR011043">
    <property type="entry name" value="Gal_Oxase/kelch_b-propeller"/>
</dbReference>
<dbReference type="EMBL" id="MU006219">
    <property type="protein sequence ID" value="KAF2830723.1"/>
    <property type="molecule type" value="Genomic_DNA"/>
</dbReference>
<name>A0A6A7AC52_9PLEO</name>
<feature type="compositionally biased region" description="Basic and acidic residues" evidence="3">
    <location>
        <begin position="664"/>
        <end position="675"/>
    </location>
</feature>
<dbReference type="Proteomes" id="UP000799424">
    <property type="component" value="Unassembled WGS sequence"/>
</dbReference>
<dbReference type="SUPFAM" id="SSF50965">
    <property type="entry name" value="Galactose oxidase, central domain"/>
    <property type="match status" value="1"/>
</dbReference>
<feature type="transmembrane region" description="Helical" evidence="4">
    <location>
        <begin position="497"/>
        <end position="520"/>
    </location>
</feature>
<organism evidence="6 7">
    <name type="scientific">Ophiobolus disseminans</name>
    <dbReference type="NCBI Taxonomy" id="1469910"/>
    <lineage>
        <taxon>Eukaryota</taxon>
        <taxon>Fungi</taxon>
        <taxon>Dikarya</taxon>
        <taxon>Ascomycota</taxon>
        <taxon>Pezizomycotina</taxon>
        <taxon>Dothideomycetes</taxon>
        <taxon>Pleosporomycetidae</taxon>
        <taxon>Pleosporales</taxon>
        <taxon>Pleosporineae</taxon>
        <taxon>Phaeosphaeriaceae</taxon>
        <taxon>Ophiobolus</taxon>
    </lineage>
</organism>
<evidence type="ECO:0000256" key="4">
    <source>
        <dbReference type="SAM" id="Phobius"/>
    </source>
</evidence>
<proteinExistence type="predicted"/>
<evidence type="ECO:0000256" key="3">
    <source>
        <dbReference type="SAM" id="MobiDB-lite"/>
    </source>
</evidence>
<dbReference type="Gene3D" id="1.20.5.510">
    <property type="entry name" value="Single helix bin"/>
    <property type="match status" value="1"/>
</dbReference>
<keyword evidence="4" id="KW-1133">Transmembrane helix</keyword>
<evidence type="ECO:0000256" key="2">
    <source>
        <dbReference type="ARBA" id="ARBA00022737"/>
    </source>
</evidence>
<keyword evidence="1" id="KW-0880">Kelch repeat</keyword>
<reference evidence="6" key="1">
    <citation type="journal article" date="2020" name="Stud. Mycol.">
        <title>101 Dothideomycetes genomes: a test case for predicting lifestyles and emergence of pathogens.</title>
        <authorList>
            <person name="Haridas S."/>
            <person name="Albert R."/>
            <person name="Binder M."/>
            <person name="Bloem J."/>
            <person name="Labutti K."/>
            <person name="Salamov A."/>
            <person name="Andreopoulos B."/>
            <person name="Baker S."/>
            <person name="Barry K."/>
            <person name="Bills G."/>
            <person name="Bluhm B."/>
            <person name="Cannon C."/>
            <person name="Castanera R."/>
            <person name="Culley D."/>
            <person name="Daum C."/>
            <person name="Ezra D."/>
            <person name="Gonzalez J."/>
            <person name="Henrissat B."/>
            <person name="Kuo A."/>
            <person name="Liang C."/>
            <person name="Lipzen A."/>
            <person name="Lutzoni F."/>
            <person name="Magnuson J."/>
            <person name="Mondo S."/>
            <person name="Nolan M."/>
            <person name="Ohm R."/>
            <person name="Pangilinan J."/>
            <person name="Park H.-J."/>
            <person name="Ramirez L."/>
            <person name="Alfaro M."/>
            <person name="Sun H."/>
            <person name="Tritt A."/>
            <person name="Yoshinaga Y."/>
            <person name="Zwiers L.-H."/>
            <person name="Turgeon B."/>
            <person name="Goodwin S."/>
            <person name="Spatafora J."/>
            <person name="Crous P."/>
            <person name="Grigoriev I."/>
        </authorList>
    </citation>
    <scope>NUCLEOTIDE SEQUENCE</scope>
    <source>
        <strain evidence="6">CBS 113818</strain>
    </source>
</reference>
<feature type="region of interest" description="Disordered" evidence="3">
    <location>
        <begin position="475"/>
        <end position="495"/>
    </location>
</feature>
<dbReference type="OrthoDB" id="10251809at2759"/>
<keyword evidence="7" id="KW-1185">Reference proteome</keyword>
<accession>A0A6A7AC52</accession>
<dbReference type="Gene3D" id="2.120.10.80">
    <property type="entry name" value="Kelch-type beta propeller"/>
    <property type="match status" value="1"/>
</dbReference>
<dbReference type="AlphaFoldDB" id="A0A6A7AC52"/>
<keyword evidence="2" id="KW-0677">Repeat</keyword>
<feature type="region of interest" description="Disordered" evidence="3">
    <location>
        <begin position="527"/>
        <end position="675"/>
    </location>
</feature>
<sequence>MATIGLTLSNLFLSSIAYLLWTSTIVDAQTAKSFRLNPLTNFCSRWWSQSIVKNGILFIDSGVQKWNGTDISTPIYGINSYMITIPLNFTWDWKTNIIIEAQAKNVTNPRTGTLPPSQIRGHMFHGPANKPEVYVYGGTTYMGNQSFEAYAWPDSSAYPLWSYTLGPNYPWSQYAVATPWMPNHGAAAEAIDQGLAFYLNGQIDWGTSSKTLDTFKTQELYVPLDGLVVLNLTTQSSKNISTTKLRGGAPRVGGSMEYIASVGAMGVLVALGGQIQPNLTGLYANVSRGLLIDFETVDVFDIESYLRNPGNNGSWYSQKTTGEIPAPRIDFCTVIMSAPDNSSHHIYLYGGRDPMSNTGYDDVLILTLPSFTWTNVWPIGESPRWGHNCHVAGKRQMLTVGGNITNGLECDWEAKGVAVWEMSTLNWGSIFMTNLSNYQVPQKMLELTGGTVDGGATLKEPALGWTDAGLKTVFATPRRSGNGSTTPASSSKSHTGAIVGGVVGGIAGLALAGLLGFFLFRRHRKKSQPHELHNDPSAAPRNSDSEKKTHELQAVNEDEPAELPGPELRELESPRQVVEADTITSITRAELPGTNTVPSGVHGVPIVRTPGDDLPEQPLYTPGLRRPSRKEAREDVQDKSLQEEELKEAAPTAPDLTLPSGEVAKQEDSVKTTEK</sequence>
<evidence type="ECO:0000256" key="1">
    <source>
        <dbReference type="ARBA" id="ARBA00022441"/>
    </source>
</evidence>
<feature type="compositionally biased region" description="Basic and acidic residues" evidence="3">
    <location>
        <begin position="629"/>
        <end position="648"/>
    </location>
</feature>
<evidence type="ECO:0000313" key="6">
    <source>
        <dbReference type="EMBL" id="KAF2830723.1"/>
    </source>
</evidence>
<evidence type="ECO:0000313" key="7">
    <source>
        <dbReference type="Proteomes" id="UP000799424"/>
    </source>
</evidence>
<evidence type="ECO:0008006" key="8">
    <source>
        <dbReference type="Google" id="ProtNLM"/>
    </source>
</evidence>
<evidence type="ECO:0000256" key="5">
    <source>
        <dbReference type="SAM" id="SignalP"/>
    </source>
</evidence>
<dbReference type="PANTHER" id="PTHR46093:SF18">
    <property type="entry name" value="FIBRONECTIN TYPE-III DOMAIN-CONTAINING PROTEIN"/>
    <property type="match status" value="1"/>
</dbReference>
<dbReference type="InterPro" id="IPR015915">
    <property type="entry name" value="Kelch-typ_b-propeller"/>
</dbReference>
<keyword evidence="4" id="KW-0812">Transmembrane</keyword>
<gene>
    <name evidence="6" type="ORF">CC86DRAFT_367423</name>
</gene>
<feature type="compositionally biased region" description="Polar residues" evidence="3">
    <location>
        <begin position="582"/>
        <end position="598"/>
    </location>
</feature>
<keyword evidence="5" id="KW-0732">Signal</keyword>
<feature type="chain" id="PRO_5025515399" description="Galactose oxidase" evidence="5">
    <location>
        <begin position="29"/>
        <end position="675"/>
    </location>
</feature>
<feature type="compositionally biased region" description="Polar residues" evidence="3">
    <location>
        <begin position="479"/>
        <end position="494"/>
    </location>
</feature>
<keyword evidence="4" id="KW-0472">Membrane</keyword>